<organism evidence="2 3">
    <name type="scientific">Marinospirillum insulare</name>
    <dbReference type="NCBI Taxonomy" id="217169"/>
    <lineage>
        <taxon>Bacteria</taxon>
        <taxon>Pseudomonadati</taxon>
        <taxon>Pseudomonadota</taxon>
        <taxon>Gammaproteobacteria</taxon>
        <taxon>Oceanospirillales</taxon>
        <taxon>Oceanospirillaceae</taxon>
        <taxon>Marinospirillum</taxon>
    </lineage>
</organism>
<dbReference type="Proteomes" id="UP001156682">
    <property type="component" value="Unassembled WGS sequence"/>
</dbReference>
<accession>A0ABQ5ZXI9</accession>
<dbReference type="SUPFAM" id="SSF52540">
    <property type="entry name" value="P-loop containing nucleoside triphosphate hydrolases"/>
    <property type="match status" value="1"/>
</dbReference>
<protein>
    <recommendedName>
        <fullName evidence="4">DNA sulfur modification protein DndD</fullName>
    </recommendedName>
</protein>
<dbReference type="InterPro" id="IPR027417">
    <property type="entry name" value="P-loop_NTPase"/>
</dbReference>
<dbReference type="NCBIfam" id="TIGR03185">
    <property type="entry name" value="DNA_S_dndD"/>
    <property type="match status" value="1"/>
</dbReference>
<name>A0ABQ5ZXI9_9GAMM</name>
<proteinExistence type="predicted"/>
<keyword evidence="3" id="KW-1185">Reference proteome</keyword>
<sequence>MIFESLTLKNFGIYRGEHSVDLRVTESKPVILFGALNGGGKTNFLDAIQLVLYGKHAKCSNRPGKAYSKFLASCKNHEAPDVEDSGISLSFTHRTDNKERHFRIERRWKVHNDEGKDHISVFCDKVLDQHLSDHWDDFVSEFIPLSLSELFFFDGEKIEDLAQPQRSADMIRTGIESLLGLDVLSQLQIDLTQLDKKRKAGNVDGSVKEKVAACEQELGKINAELNIVKKNIADIEHNLSDANISVNRAREAVRNAGAHLIEKRDEIKFELGAVESKLKANRAEQVKLAAGARPLGLIKDLIEQTKVQIKLETRAKRAQALQAEITSYNNSLLTALANAPATAIEAAKAAMQAKQKELDELGNVECYLNTDISIFNGLDERIEQEEAQYQKLVTEKEALLKQQSNLEKQLETIPNYESVQHILKDLADKEAALTILDSELQRYKLLQEQLQYRKLATDQRYNNLLTQQNKDSFEEKRTIRVSEHISNIKSTLRGFGEQLVAENIEHLQTLVKQKFDILGRKEQLISRLEISPHNFAITLFGTNGNPIESGRLSAGERQLLSVAILWGLAEASGKELPTVIDTPMGRLDGKHRTKLIENYFPFAGKQVLLLSTDEEIVGKYYQALKPRVNSEYLIDFKHVERSSTISEGYF</sequence>
<evidence type="ECO:0000313" key="2">
    <source>
        <dbReference type="EMBL" id="GLR63735.1"/>
    </source>
</evidence>
<feature type="coiled-coil region" evidence="1">
    <location>
        <begin position="344"/>
        <end position="409"/>
    </location>
</feature>
<dbReference type="RefSeq" id="WP_027850875.1">
    <property type="nucleotide sequence ID" value="NZ_BSOR01000017.1"/>
</dbReference>
<dbReference type="EMBL" id="BSOR01000017">
    <property type="protein sequence ID" value="GLR63735.1"/>
    <property type="molecule type" value="Genomic_DNA"/>
</dbReference>
<dbReference type="InterPro" id="IPR017599">
    <property type="entry name" value="DNA_S_DndD"/>
</dbReference>
<reference evidence="3" key="1">
    <citation type="journal article" date="2019" name="Int. J. Syst. Evol. Microbiol.">
        <title>The Global Catalogue of Microorganisms (GCM) 10K type strain sequencing project: providing services to taxonomists for standard genome sequencing and annotation.</title>
        <authorList>
            <consortium name="The Broad Institute Genomics Platform"/>
            <consortium name="The Broad Institute Genome Sequencing Center for Infectious Disease"/>
            <person name="Wu L."/>
            <person name="Ma J."/>
        </authorList>
    </citation>
    <scope>NUCLEOTIDE SEQUENCE [LARGE SCALE GENOMIC DNA]</scope>
    <source>
        <strain evidence="3">NBRC 100033</strain>
    </source>
</reference>
<dbReference type="PANTHER" id="PTHR32114">
    <property type="entry name" value="ABC TRANSPORTER ABCH.3"/>
    <property type="match status" value="1"/>
</dbReference>
<evidence type="ECO:0008006" key="4">
    <source>
        <dbReference type="Google" id="ProtNLM"/>
    </source>
</evidence>
<comment type="caution">
    <text evidence="2">The sequence shown here is derived from an EMBL/GenBank/DDBJ whole genome shotgun (WGS) entry which is preliminary data.</text>
</comment>
<dbReference type="Gene3D" id="3.40.50.300">
    <property type="entry name" value="P-loop containing nucleotide triphosphate hydrolases"/>
    <property type="match status" value="2"/>
</dbReference>
<dbReference type="PANTHER" id="PTHR32114:SF2">
    <property type="entry name" value="ABC TRANSPORTER ABCH.3"/>
    <property type="match status" value="1"/>
</dbReference>
<feature type="coiled-coil region" evidence="1">
    <location>
        <begin position="211"/>
        <end position="252"/>
    </location>
</feature>
<evidence type="ECO:0000256" key="1">
    <source>
        <dbReference type="SAM" id="Coils"/>
    </source>
</evidence>
<evidence type="ECO:0000313" key="3">
    <source>
        <dbReference type="Proteomes" id="UP001156682"/>
    </source>
</evidence>
<keyword evidence="1" id="KW-0175">Coiled coil</keyword>
<gene>
    <name evidence="2" type="ORF">GCM10007878_11700</name>
</gene>